<reference evidence="2 3" key="1">
    <citation type="submission" date="2023-04" db="EMBL/GenBank/DDBJ databases">
        <title>A novel bacteria isolated from coastal sediment.</title>
        <authorList>
            <person name="Liu X.-J."/>
            <person name="Du Z.-J."/>
        </authorList>
    </citation>
    <scope>NUCLEOTIDE SEQUENCE [LARGE SCALE GENOMIC DNA]</scope>
    <source>
        <strain evidence="2 3">SDUM461003</strain>
    </source>
</reference>
<evidence type="ECO:0000313" key="3">
    <source>
        <dbReference type="Proteomes" id="UP001225316"/>
    </source>
</evidence>
<dbReference type="InterPro" id="IPR002686">
    <property type="entry name" value="Transposase_17"/>
</dbReference>
<dbReference type="Proteomes" id="UP001225316">
    <property type="component" value="Unassembled WGS sequence"/>
</dbReference>
<dbReference type="RefSeq" id="WP_308948753.1">
    <property type="nucleotide sequence ID" value="NZ_JARXHW010000005.1"/>
</dbReference>
<dbReference type="EMBL" id="JARXHW010000005">
    <property type="protein sequence ID" value="MDQ8206649.1"/>
    <property type="molecule type" value="Genomic_DNA"/>
</dbReference>
<dbReference type="SUPFAM" id="SSF143422">
    <property type="entry name" value="Transposase IS200-like"/>
    <property type="match status" value="1"/>
</dbReference>
<dbReference type="Pfam" id="PF01797">
    <property type="entry name" value="Y1_Tnp"/>
    <property type="match status" value="1"/>
</dbReference>
<proteinExistence type="predicted"/>
<evidence type="ECO:0000313" key="2">
    <source>
        <dbReference type="EMBL" id="MDQ8206649.1"/>
    </source>
</evidence>
<protein>
    <submittedName>
        <fullName evidence="2">Transposase</fullName>
    </submittedName>
</protein>
<dbReference type="PANTHER" id="PTHR34322">
    <property type="entry name" value="TRANSPOSASE, Y1_TNP DOMAIN-CONTAINING"/>
    <property type="match status" value="1"/>
</dbReference>
<organism evidence="2 3">
    <name type="scientific">Thalassobacterium maritimum</name>
    <dbReference type="NCBI Taxonomy" id="3041265"/>
    <lineage>
        <taxon>Bacteria</taxon>
        <taxon>Pseudomonadati</taxon>
        <taxon>Verrucomicrobiota</taxon>
        <taxon>Opitutia</taxon>
        <taxon>Puniceicoccales</taxon>
        <taxon>Coraliomargaritaceae</taxon>
        <taxon>Thalassobacterium</taxon>
    </lineage>
</organism>
<dbReference type="PANTHER" id="PTHR34322:SF2">
    <property type="entry name" value="TRANSPOSASE IS200-LIKE DOMAIN-CONTAINING PROTEIN"/>
    <property type="match status" value="1"/>
</dbReference>
<feature type="domain" description="Transposase IS200-like" evidence="1">
    <location>
        <begin position="11"/>
        <end position="177"/>
    </location>
</feature>
<evidence type="ECO:0000259" key="1">
    <source>
        <dbReference type="SMART" id="SM01321"/>
    </source>
</evidence>
<gene>
    <name evidence="2" type="ORF">QEH52_03955</name>
</gene>
<accession>A0ABU1ATT7</accession>
<dbReference type="SMART" id="SM01321">
    <property type="entry name" value="Y1_Tnp"/>
    <property type="match status" value="1"/>
</dbReference>
<comment type="caution">
    <text evidence="2">The sequence shown here is derived from an EMBL/GenBank/DDBJ whole genome shotgun (WGS) entry which is preliminary data.</text>
</comment>
<keyword evidence="3" id="KW-1185">Reference proteome</keyword>
<dbReference type="Gene3D" id="3.30.70.1290">
    <property type="entry name" value="Transposase IS200-like"/>
    <property type="match status" value="1"/>
</dbReference>
<name>A0ABU1ATT7_9BACT</name>
<sequence length="328" mass="37428">MRTGRLKLSGVAASYHCMTRTVNGEHLFKNREKEVLRKMIWQVADFCGVEVLTYCIMSNHFHVLLRVDDRQQVSDAELLRRYQVLYPKPTKYQTASVILMRKTLLSGGEDADVIRRQLRARMGDVSQFMKALKQRFSVWYNRSHRRYGTLWAERFKSVLVEGKGNPLQTMAAYIDLNPVRAGLVEDPKDYRFCGYAEAVAGVAEAESGLLRIWSDHAAKQIDAALQAHRMLIFGKHAARAGVSDISRERALKVLEQEEGVLPKAAVLRCRVRYFSDGAILGSAEFVRGFSKTWQAERRRKYPPKVNAMKGADWGDLSVIQGLRRQVFS</sequence>
<dbReference type="InterPro" id="IPR036515">
    <property type="entry name" value="Transposase_17_sf"/>
</dbReference>